<dbReference type="Proteomes" id="UP000886501">
    <property type="component" value="Unassembled WGS sequence"/>
</dbReference>
<dbReference type="EMBL" id="MU118060">
    <property type="protein sequence ID" value="KAF9646345.1"/>
    <property type="molecule type" value="Genomic_DNA"/>
</dbReference>
<gene>
    <name evidence="1" type="ORF">BDM02DRAFT_3118752</name>
</gene>
<keyword evidence="2" id="KW-1185">Reference proteome</keyword>
<feature type="non-terminal residue" evidence="1">
    <location>
        <position position="1"/>
    </location>
</feature>
<accession>A0ACB6Z9F8</accession>
<feature type="non-terminal residue" evidence="1">
    <location>
        <position position="81"/>
    </location>
</feature>
<reference evidence="1" key="1">
    <citation type="submission" date="2019-10" db="EMBL/GenBank/DDBJ databases">
        <authorList>
            <consortium name="DOE Joint Genome Institute"/>
            <person name="Kuo A."/>
            <person name="Miyauchi S."/>
            <person name="Kiss E."/>
            <person name="Drula E."/>
            <person name="Kohler A."/>
            <person name="Sanchez-Garcia M."/>
            <person name="Andreopoulos B."/>
            <person name="Barry K.W."/>
            <person name="Bonito G."/>
            <person name="Buee M."/>
            <person name="Carver A."/>
            <person name="Chen C."/>
            <person name="Cichocki N."/>
            <person name="Clum A."/>
            <person name="Culley D."/>
            <person name="Crous P.W."/>
            <person name="Fauchery L."/>
            <person name="Girlanda M."/>
            <person name="Hayes R."/>
            <person name="Keri Z."/>
            <person name="Labutti K."/>
            <person name="Lipzen A."/>
            <person name="Lombard V."/>
            <person name="Magnuson J."/>
            <person name="Maillard F."/>
            <person name="Morin E."/>
            <person name="Murat C."/>
            <person name="Nolan M."/>
            <person name="Ohm R."/>
            <person name="Pangilinan J."/>
            <person name="Pereira M."/>
            <person name="Perotto S."/>
            <person name="Peter M."/>
            <person name="Riley R."/>
            <person name="Sitrit Y."/>
            <person name="Stielow B."/>
            <person name="Szollosi G."/>
            <person name="Zifcakova L."/>
            <person name="Stursova M."/>
            <person name="Spatafora J.W."/>
            <person name="Tedersoo L."/>
            <person name="Vaario L.-M."/>
            <person name="Yamada A."/>
            <person name="Yan M."/>
            <person name="Wang P."/>
            <person name="Xu J."/>
            <person name="Bruns T."/>
            <person name="Baldrian P."/>
            <person name="Vilgalys R."/>
            <person name="Henrissat B."/>
            <person name="Grigoriev I.V."/>
            <person name="Hibbett D."/>
            <person name="Nagy L.G."/>
            <person name="Martin F.M."/>
        </authorList>
    </citation>
    <scope>NUCLEOTIDE SEQUENCE</scope>
    <source>
        <strain evidence="1">P2</strain>
    </source>
</reference>
<comment type="caution">
    <text evidence="1">The sequence shown here is derived from an EMBL/GenBank/DDBJ whole genome shotgun (WGS) entry which is preliminary data.</text>
</comment>
<evidence type="ECO:0000313" key="1">
    <source>
        <dbReference type="EMBL" id="KAF9646345.1"/>
    </source>
</evidence>
<protein>
    <submittedName>
        <fullName evidence="1">Uncharacterized protein</fullName>
    </submittedName>
</protein>
<reference evidence="1" key="2">
    <citation type="journal article" date="2020" name="Nat. Commun.">
        <title>Large-scale genome sequencing of mycorrhizal fungi provides insights into the early evolution of symbiotic traits.</title>
        <authorList>
            <person name="Miyauchi S."/>
            <person name="Kiss E."/>
            <person name="Kuo A."/>
            <person name="Drula E."/>
            <person name="Kohler A."/>
            <person name="Sanchez-Garcia M."/>
            <person name="Morin E."/>
            <person name="Andreopoulos B."/>
            <person name="Barry K.W."/>
            <person name="Bonito G."/>
            <person name="Buee M."/>
            <person name="Carver A."/>
            <person name="Chen C."/>
            <person name="Cichocki N."/>
            <person name="Clum A."/>
            <person name="Culley D."/>
            <person name="Crous P.W."/>
            <person name="Fauchery L."/>
            <person name="Girlanda M."/>
            <person name="Hayes R.D."/>
            <person name="Keri Z."/>
            <person name="LaButti K."/>
            <person name="Lipzen A."/>
            <person name="Lombard V."/>
            <person name="Magnuson J."/>
            <person name="Maillard F."/>
            <person name="Murat C."/>
            <person name="Nolan M."/>
            <person name="Ohm R.A."/>
            <person name="Pangilinan J."/>
            <person name="Pereira M.F."/>
            <person name="Perotto S."/>
            <person name="Peter M."/>
            <person name="Pfister S."/>
            <person name="Riley R."/>
            <person name="Sitrit Y."/>
            <person name="Stielow J.B."/>
            <person name="Szollosi G."/>
            <person name="Zifcakova L."/>
            <person name="Stursova M."/>
            <person name="Spatafora J.W."/>
            <person name="Tedersoo L."/>
            <person name="Vaario L.M."/>
            <person name="Yamada A."/>
            <person name="Yan M."/>
            <person name="Wang P."/>
            <person name="Xu J."/>
            <person name="Bruns T."/>
            <person name="Baldrian P."/>
            <person name="Vilgalys R."/>
            <person name="Dunand C."/>
            <person name="Henrissat B."/>
            <person name="Grigoriev I.V."/>
            <person name="Hibbett D."/>
            <person name="Nagy L.G."/>
            <person name="Martin F.M."/>
        </authorList>
    </citation>
    <scope>NUCLEOTIDE SEQUENCE</scope>
    <source>
        <strain evidence="1">P2</strain>
    </source>
</reference>
<sequence>PLNGWLFKARNQFRVSSAGKYPLASSVSVFDSRFKLPTVKANSEVSPRSAWPDRYTEAWFRKLAHVELEAELRACGIGCGS</sequence>
<name>A0ACB6Z9F8_THEGA</name>
<proteinExistence type="predicted"/>
<organism evidence="1 2">
    <name type="scientific">Thelephora ganbajun</name>
    <name type="common">Ganba fungus</name>
    <dbReference type="NCBI Taxonomy" id="370292"/>
    <lineage>
        <taxon>Eukaryota</taxon>
        <taxon>Fungi</taxon>
        <taxon>Dikarya</taxon>
        <taxon>Basidiomycota</taxon>
        <taxon>Agaricomycotina</taxon>
        <taxon>Agaricomycetes</taxon>
        <taxon>Thelephorales</taxon>
        <taxon>Thelephoraceae</taxon>
        <taxon>Thelephora</taxon>
    </lineage>
</organism>
<evidence type="ECO:0000313" key="2">
    <source>
        <dbReference type="Proteomes" id="UP000886501"/>
    </source>
</evidence>